<reference evidence="2 3" key="1">
    <citation type="submission" date="2017-12" db="EMBL/GenBank/DDBJ databases">
        <title>Hemimetabolous genomes reveal molecular basis of termite eusociality.</title>
        <authorList>
            <person name="Harrison M.C."/>
            <person name="Jongepier E."/>
            <person name="Robertson H.M."/>
            <person name="Arning N."/>
            <person name="Bitard-Feildel T."/>
            <person name="Chao H."/>
            <person name="Childers C.P."/>
            <person name="Dinh H."/>
            <person name="Doddapaneni H."/>
            <person name="Dugan S."/>
            <person name="Gowin J."/>
            <person name="Greiner C."/>
            <person name="Han Y."/>
            <person name="Hu H."/>
            <person name="Hughes D.S.T."/>
            <person name="Huylmans A.-K."/>
            <person name="Kemena C."/>
            <person name="Kremer L.P.M."/>
            <person name="Lee S.L."/>
            <person name="Lopez-Ezquerra A."/>
            <person name="Mallet L."/>
            <person name="Monroy-Kuhn J.M."/>
            <person name="Moser A."/>
            <person name="Murali S.C."/>
            <person name="Muzny D.M."/>
            <person name="Otani S."/>
            <person name="Piulachs M.-D."/>
            <person name="Poelchau M."/>
            <person name="Qu J."/>
            <person name="Schaub F."/>
            <person name="Wada-Katsumata A."/>
            <person name="Worley K.C."/>
            <person name="Xie Q."/>
            <person name="Ylla G."/>
            <person name="Poulsen M."/>
            <person name="Gibbs R.A."/>
            <person name="Schal C."/>
            <person name="Richards S."/>
            <person name="Belles X."/>
            <person name="Korb J."/>
            <person name="Bornberg-Bauer E."/>
        </authorList>
    </citation>
    <scope>NUCLEOTIDE SEQUENCE [LARGE SCALE GENOMIC DNA]</scope>
    <source>
        <tissue evidence="2">Whole body</tissue>
    </source>
</reference>
<name>A0A2J7PBI8_9NEOP</name>
<evidence type="ECO:0000313" key="2">
    <source>
        <dbReference type="EMBL" id="PNF13700.1"/>
    </source>
</evidence>
<dbReference type="InParanoid" id="A0A2J7PBI8"/>
<dbReference type="OrthoDB" id="10506808at2759"/>
<gene>
    <name evidence="2" type="ORF">B7P43_G15279</name>
</gene>
<dbReference type="EMBL" id="NEVH01027088">
    <property type="protein sequence ID" value="PNF13699.1"/>
    <property type="molecule type" value="Genomic_DNA"/>
</dbReference>
<sequence length="876" mass="97878">MSVHQDSILHKIKVMRGRAGSIVKVLSERQAVVRDKVYGDITFTEDVFAFSVEEKGIDFRSYFPIGKQVYFDIEVNDARFVRCTRIWMGKKQKPDLNCSQPICIPYQTENLVGNREYKGTVIRMLPPFAFLLELDDSKIHVFVCNRSFKPNRQAPNLQRNEIISHHVSKGDKVYVKVYRNSARKKFEWSAYDAWMEDSNTSEPSTRSEDSMCITRKKRQRKRTRKTKEKTLIMKGRLSFVDTETALLESTDCNGTVSFHRRNAFLFGVAMERLSLNYIFKIGEELNFLLSNNVESEASHVWFGSFDTLSQNWRERLNCIIQYCKERGINDLSVLTTIFQELGRQLPSEEENISNCPTTDLDSASSAGGTIRKELNDFRKNKSDTYELDMYGTVEQNEVVPDEEENISNCLTTDLDSASSAGGTIRKELNDFWKNKSDTNELDMYGTVEQNELVPSSIVSGNVLVTGSIPDINLTTAAAKENDCTVLTEQNTAPNELTSCTVTTTPSSSCTVIASEHSISNVTAASKKCCSTFVPVITTKQNTTPASEQIGLTIRNMSVLPTSTAGEGHRAVAAANKTFTDSANRSKIEDAEITTDHLKSSIKVGTDSLKDNSNTAGEPVNESDKVTDGKLSSPMACISKYIGVSDESQKHGHADLQKVESESFIPDMGTEIVCLSNCDTELELSISVLNKDLEQNLNLALMSVLKKEVGESASQILAPSVMGLFKKELSCIIQKLMVKALSSVIDNITELKNQDTDSQYEEAGVTRVTRIVEEWKEEFMLVTERQMVEKEKASTQSNQEEDIDDCCNSRNSIDHIGTAYNDGTEDKNTLVESVQDFAQSEKVADCKMMAIPRKISDKGTQTVSTGCILYLKCLRDL</sequence>
<accession>A0A2J7PBI8</accession>
<dbReference type="Proteomes" id="UP000235965">
    <property type="component" value="Unassembled WGS sequence"/>
</dbReference>
<organism evidence="2 3">
    <name type="scientific">Cryptotermes secundus</name>
    <dbReference type="NCBI Taxonomy" id="105785"/>
    <lineage>
        <taxon>Eukaryota</taxon>
        <taxon>Metazoa</taxon>
        <taxon>Ecdysozoa</taxon>
        <taxon>Arthropoda</taxon>
        <taxon>Hexapoda</taxon>
        <taxon>Insecta</taxon>
        <taxon>Pterygota</taxon>
        <taxon>Neoptera</taxon>
        <taxon>Polyneoptera</taxon>
        <taxon>Dictyoptera</taxon>
        <taxon>Blattodea</taxon>
        <taxon>Blattoidea</taxon>
        <taxon>Termitoidae</taxon>
        <taxon>Kalotermitidae</taxon>
        <taxon>Cryptotermitinae</taxon>
        <taxon>Cryptotermes</taxon>
    </lineage>
</organism>
<evidence type="ECO:0000313" key="3">
    <source>
        <dbReference type="Proteomes" id="UP000235965"/>
    </source>
</evidence>
<feature type="compositionally biased region" description="Basic residues" evidence="1">
    <location>
        <begin position="214"/>
        <end position="227"/>
    </location>
</feature>
<dbReference type="EMBL" id="NEVH01027088">
    <property type="protein sequence ID" value="PNF13700.1"/>
    <property type="molecule type" value="Genomic_DNA"/>
</dbReference>
<proteinExistence type="predicted"/>
<feature type="region of interest" description="Disordered" evidence="1">
    <location>
        <begin position="603"/>
        <end position="630"/>
    </location>
</feature>
<evidence type="ECO:0000256" key="1">
    <source>
        <dbReference type="SAM" id="MobiDB-lite"/>
    </source>
</evidence>
<dbReference type="AlphaFoldDB" id="A0A2J7PBI8"/>
<keyword evidence="3" id="KW-1185">Reference proteome</keyword>
<protein>
    <submittedName>
        <fullName evidence="2">Uncharacterized protein</fullName>
    </submittedName>
</protein>
<comment type="caution">
    <text evidence="2">The sequence shown here is derived from an EMBL/GenBank/DDBJ whole genome shotgun (WGS) entry which is preliminary data.</text>
</comment>
<dbReference type="EMBL" id="NEVH01027088">
    <property type="protein sequence ID" value="PNF13698.1"/>
    <property type="molecule type" value="Genomic_DNA"/>
</dbReference>
<dbReference type="STRING" id="105785.A0A2J7PBI8"/>
<feature type="region of interest" description="Disordered" evidence="1">
    <location>
        <begin position="199"/>
        <end position="227"/>
    </location>
</feature>